<accession>A0ABS1JAR6</accession>
<comment type="caution">
    <text evidence="2">The sequence shown here is derived from an EMBL/GenBank/DDBJ whole genome shotgun (WGS) entry which is preliminary data.</text>
</comment>
<gene>
    <name evidence="2" type="ORF">JJB07_11840</name>
</gene>
<organism evidence="2 3">
    <name type="scientific">Tumebacillus amylolyticus</name>
    <dbReference type="NCBI Taxonomy" id="2801339"/>
    <lineage>
        <taxon>Bacteria</taxon>
        <taxon>Bacillati</taxon>
        <taxon>Bacillota</taxon>
        <taxon>Bacilli</taxon>
        <taxon>Bacillales</taxon>
        <taxon>Alicyclobacillaceae</taxon>
        <taxon>Tumebacillus</taxon>
    </lineage>
</organism>
<dbReference type="SUPFAM" id="SSF56601">
    <property type="entry name" value="beta-lactamase/transpeptidase-like"/>
    <property type="match status" value="1"/>
</dbReference>
<dbReference type="Proteomes" id="UP000602284">
    <property type="component" value="Unassembled WGS sequence"/>
</dbReference>
<dbReference type="PANTHER" id="PTHR35333">
    <property type="entry name" value="BETA-LACTAMASE"/>
    <property type="match status" value="1"/>
</dbReference>
<keyword evidence="2" id="KW-0378">Hydrolase</keyword>
<dbReference type="InterPro" id="IPR012338">
    <property type="entry name" value="Beta-lactam/transpept-like"/>
</dbReference>
<dbReference type="InterPro" id="IPR000871">
    <property type="entry name" value="Beta-lactam_class-A"/>
</dbReference>
<evidence type="ECO:0000259" key="1">
    <source>
        <dbReference type="Pfam" id="PF13354"/>
    </source>
</evidence>
<evidence type="ECO:0000313" key="3">
    <source>
        <dbReference type="Proteomes" id="UP000602284"/>
    </source>
</evidence>
<protein>
    <submittedName>
        <fullName evidence="2">Serine hydrolase</fullName>
    </submittedName>
</protein>
<dbReference type="Gene3D" id="3.40.710.10">
    <property type="entry name" value="DD-peptidase/beta-lactamase superfamily"/>
    <property type="match status" value="1"/>
</dbReference>
<sequence>MLNALSQQLTERLEAASETFGVSIHHFQSQESFHYNADEVFFAASIIKVPIMAAVFDQASKGQLTMSETMTLRLEDKVTGSGILYYLSPGLQITIWDLVVLMIIESDNTATNMLMDRIGTPTIQACMKEWGMENTRIYNKLSVVPANLQHVNTITPREMTDFMIKLAQSEIVSWKACREMIGILKQQKFNDGIPSLLPTRDEQVGEIPTYEMAHKTGWVSKNEHDSGLLYFPGHTFAISVFTGDVTDHAATRRVMGEIGLLLYNALFK</sequence>
<dbReference type="Pfam" id="PF13354">
    <property type="entry name" value="Beta-lactamase2"/>
    <property type="match status" value="1"/>
</dbReference>
<dbReference type="InterPro" id="IPR045155">
    <property type="entry name" value="Beta-lactam_cat"/>
</dbReference>
<name>A0ABS1JAR6_9BACL</name>
<reference evidence="2 3" key="1">
    <citation type="submission" date="2021-01" db="EMBL/GenBank/DDBJ databases">
        <title>Tumebacillus sp. strain ITR2 16S ribosomal RNA gene Genome sequencing and assembly.</title>
        <authorList>
            <person name="Kang M."/>
        </authorList>
    </citation>
    <scope>NUCLEOTIDE SEQUENCE [LARGE SCALE GENOMIC DNA]</scope>
    <source>
        <strain evidence="2 3">ITR2</strain>
    </source>
</reference>
<feature type="domain" description="Beta-lactamase class A catalytic" evidence="1">
    <location>
        <begin position="21"/>
        <end position="242"/>
    </location>
</feature>
<dbReference type="PANTHER" id="PTHR35333:SF4">
    <property type="entry name" value="SLR0121 PROTEIN"/>
    <property type="match status" value="1"/>
</dbReference>
<dbReference type="RefSeq" id="WP_201635243.1">
    <property type="nucleotide sequence ID" value="NZ_JAEQNB010000003.1"/>
</dbReference>
<dbReference type="GO" id="GO:0016787">
    <property type="term" value="F:hydrolase activity"/>
    <property type="evidence" value="ECO:0007669"/>
    <property type="project" value="UniProtKB-KW"/>
</dbReference>
<dbReference type="EMBL" id="JAEQNB010000003">
    <property type="protein sequence ID" value="MBL0387344.1"/>
    <property type="molecule type" value="Genomic_DNA"/>
</dbReference>
<keyword evidence="3" id="KW-1185">Reference proteome</keyword>
<evidence type="ECO:0000313" key="2">
    <source>
        <dbReference type="EMBL" id="MBL0387344.1"/>
    </source>
</evidence>
<proteinExistence type="predicted"/>